<dbReference type="OrthoDB" id="2635at2759"/>
<sequence length="218" mass="24424">MSTHCHDEHSEHGHNHSDHGHTEDLTPALQYSLYQHINFDKVTCLNEAETHSGRTIMKKTWAERLEPEPQLQSDADEQLLLFIPFTAQIRLHAIVVRTSPSSAAPRTLKLWANATDIDFATALERPPSQTIVLAQTDEVQEVAVQRARFATLHCLSLFIEDNYGNDITAFSYLAFKGDWMPIGRAPQNITYEAAANPRDHSIKGTTINQMGSSLGGRH</sequence>
<proteinExistence type="inferred from homology"/>
<dbReference type="EMBL" id="UIGY01000251">
    <property type="protein sequence ID" value="SUZ13965.1"/>
    <property type="molecule type" value="Genomic_DNA"/>
</dbReference>
<dbReference type="Proteomes" id="UP000053110">
    <property type="component" value="Unassembled WGS sequence"/>
</dbReference>
<dbReference type="Pfam" id="PF06201">
    <property type="entry name" value="PITH"/>
    <property type="match status" value="1"/>
</dbReference>
<dbReference type="HOGENOM" id="CLU_072377_2_0_1"/>
<accession>A0A061HC81</accession>
<name>A0A061HC81_BLUGR</name>
<reference evidence="5" key="3">
    <citation type="submission" date="2018-07" db="EMBL/GenBank/DDBJ databases">
        <authorList>
            <person name="Quirk P.G."/>
            <person name="Krulwich T.A."/>
        </authorList>
    </citation>
    <scope>NUCLEOTIDE SEQUENCE</scope>
    <source>
        <strain evidence="5">96224</strain>
    </source>
</reference>
<evidence type="ECO:0000259" key="3">
    <source>
        <dbReference type="PROSITE" id="PS51532"/>
    </source>
</evidence>
<organism evidence="5">
    <name type="scientific">Blumeria graminis f. sp. tritici 96224</name>
    <dbReference type="NCBI Taxonomy" id="1268274"/>
    <lineage>
        <taxon>Eukaryota</taxon>
        <taxon>Fungi</taxon>
        <taxon>Dikarya</taxon>
        <taxon>Ascomycota</taxon>
        <taxon>Pezizomycotina</taxon>
        <taxon>Leotiomycetes</taxon>
        <taxon>Erysiphales</taxon>
        <taxon>Erysiphaceae</taxon>
        <taxon>Blumeria</taxon>
    </lineage>
</organism>
<dbReference type="AlphaFoldDB" id="A0A061HC81"/>
<dbReference type="InterPro" id="IPR045099">
    <property type="entry name" value="PITH1-like"/>
</dbReference>
<evidence type="ECO:0000313" key="4">
    <source>
        <dbReference type="EMBL" id="EPQ61469.1"/>
    </source>
</evidence>
<dbReference type="PANTHER" id="PTHR12175">
    <property type="entry name" value="AD039 HT014 THIOREDOXIN FAMILY TRP26"/>
    <property type="match status" value="1"/>
</dbReference>
<comment type="similarity">
    <text evidence="1">Belongs to the PITHD1 family.</text>
</comment>
<dbReference type="SUPFAM" id="SSF49785">
    <property type="entry name" value="Galactose-binding domain-like"/>
    <property type="match status" value="1"/>
</dbReference>
<dbReference type="InterPro" id="IPR037047">
    <property type="entry name" value="PITH_dom_sf"/>
</dbReference>
<evidence type="ECO:0000313" key="6">
    <source>
        <dbReference type="Proteomes" id="UP000053110"/>
    </source>
</evidence>
<evidence type="ECO:0000313" key="5">
    <source>
        <dbReference type="EMBL" id="SUZ13965.1"/>
    </source>
</evidence>
<evidence type="ECO:0000256" key="2">
    <source>
        <dbReference type="SAM" id="MobiDB-lite"/>
    </source>
</evidence>
<feature type="domain" description="PITH" evidence="3">
    <location>
        <begin position="22"/>
        <end position="195"/>
    </location>
</feature>
<evidence type="ECO:0000256" key="1">
    <source>
        <dbReference type="ARBA" id="ARBA00025788"/>
    </source>
</evidence>
<dbReference type="EMBL" id="KE375222">
    <property type="protein sequence ID" value="EPQ61469.1"/>
    <property type="molecule type" value="Genomic_DNA"/>
</dbReference>
<gene>
    <name evidence="4" type="ORF">BGT96224_2995</name>
    <name evidence="5" type="ORF">BGT96224V2_LOCUS7119</name>
</gene>
<dbReference type="PANTHER" id="PTHR12175:SF1">
    <property type="entry name" value="PITH DOMAIN-CONTAINING PROTEIN 1"/>
    <property type="match status" value="1"/>
</dbReference>
<dbReference type="InterPro" id="IPR010400">
    <property type="entry name" value="PITH_dom"/>
</dbReference>
<protein>
    <submittedName>
        <fullName evidence="5">Bgt-2995</fullName>
    </submittedName>
</protein>
<dbReference type="GO" id="GO:0005634">
    <property type="term" value="C:nucleus"/>
    <property type="evidence" value="ECO:0007669"/>
    <property type="project" value="TreeGrafter"/>
</dbReference>
<dbReference type="PROSITE" id="PS51532">
    <property type="entry name" value="PITH"/>
    <property type="match status" value="1"/>
</dbReference>
<feature type="region of interest" description="Disordered" evidence="2">
    <location>
        <begin position="1"/>
        <end position="23"/>
    </location>
</feature>
<dbReference type="GO" id="GO:0005737">
    <property type="term" value="C:cytoplasm"/>
    <property type="evidence" value="ECO:0007669"/>
    <property type="project" value="UniProtKB-ARBA"/>
</dbReference>
<dbReference type="Gene3D" id="2.60.120.470">
    <property type="entry name" value="PITH domain"/>
    <property type="match status" value="1"/>
</dbReference>
<reference evidence="4" key="2">
    <citation type="submission" date="2013-01" db="EMBL/GenBank/DDBJ databases">
        <title>The wheat powdery mildew genome reveals unique evolution of an obligate biotroph.</title>
        <authorList>
            <person name="Oberhaensli S."/>
            <person name="Wicker T."/>
            <person name="Keller B."/>
        </authorList>
    </citation>
    <scope>NUCLEOTIDE SEQUENCE</scope>
    <source>
        <strain evidence="4">96224</strain>
    </source>
</reference>
<dbReference type="InterPro" id="IPR008979">
    <property type="entry name" value="Galactose-bd-like_sf"/>
</dbReference>
<reference evidence="6" key="1">
    <citation type="journal article" date="2013" name="Nat. Genet.">
        <title>The wheat powdery mildew genome shows the unique evolution of an obligate biotroph.</title>
        <authorList>
            <person name="Wicker T."/>
            <person name="Oberhaensli S."/>
            <person name="Parlange F."/>
            <person name="Buchmann J.P."/>
            <person name="Shatalina M."/>
            <person name="Roffler S."/>
            <person name="Ben-David R."/>
            <person name="Dolezel J."/>
            <person name="Simkova H."/>
            <person name="Schulze-Lefert P."/>
            <person name="Spanu P.D."/>
            <person name="Bruggmann R."/>
            <person name="Amselem J."/>
            <person name="Quesneville H."/>
            <person name="Ver Loren van Themaat E."/>
            <person name="Paape T."/>
            <person name="Shimizu K.K."/>
            <person name="Keller B."/>
        </authorList>
    </citation>
    <scope>NUCLEOTIDE SEQUENCE [LARGE SCALE GENOMIC DNA]</scope>
    <source>
        <strain evidence="6">96224</strain>
    </source>
</reference>